<gene>
    <name evidence="1" type="ordered locus">DVU_1735</name>
</gene>
<dbReference type="KEGG" id="dvu:DVU_1735"/>
<organism evidence="1 2">
    <name type="scientific">Nitratidesulfovibrio vulgaris (strain ATCC 29579 / DSM 644 / CCUG 34227 / NCIMB 8303 / VKM B-1760 / Hildenborough)</name>
    <name type="common">Desulfovibrio vulgaris</name>
    <dbReference type="NCBI Taxonomy" id="882"/>
    <lineage>
        <taxon>Bacteria</taxon>
        <taxon>Pseudomonadati</taxon>
        <taxon>Thermodesulfobacteriota</taxon>
        <taxon>Desulfovibrionia</taxon>
        <taxon>Desulfovibrionales</taxon>
        <taxon>Desulfovibrionaceae</taxon>
        <taxon>Nitratidesulfovibrio</taxon>
    </lineage>
</organism>
<dbReference type="Gene3D" id="3.10.450.530">
    <property type="entry name" value="Ribonuclease toxin, BrnT, of type II toxin-antitoxin system"/>
    <property type="match status" value="1"/>
</dbReference>
<keyword evidence="2" id="KW-1185">Reference proteome</keyword>
<sequence>MHRHSHSMGEVNGFILHVTFTMRGQTFRIISARRANARERRSYEEKA</sequence>
<dbReference type="PaxDb" id="882-DVU_1735"/>
<dbReference type="Proteomes" id="UP000002194">
    <property type="component" value="Chromosome"/>
</dbReference>
<reference evidence="1 2" key="1">
    <citation type="journal article" date="2004" name="Nat. Biotechnol.">
        <title>The genome sequence of the anaerobic, sulfate-reducing bacterium Desulfovibrio vulgaris Hildenborough.</title>
        <authorList>
            <person name="Heidelberg J.F."/>
            <person name="Seshadri R."/>
            <person name="Haveman S.A."/>
            <person name="Hemme C.L."/>
            <person name="Paulsen I.T."/>
            <person name="Kolonay J.F."/>
            <person name="Eisen J.A."/>
            <person name="Ward N."/>
            <person name="Methe B."/>
            <person name="Brinkac L.M."/>
            <person name="Daugherty S.C."/>
            <person name="Deboy R.T."/>
            <person name="Dodson R.J."/>
            <person name="Durkin A.S."/>
            <person name="Madupu R."/>
            <person name="Nelson W.C."/>
            <person name="Sullivan S.A."/>
            <person name="Fouts D."/>
            <person name="Haft D.H."/>
            <person name="Selengut J."/>
            <person name="Peterson J.D."/>
            <person name="Davidsen T.M."/>
            <person name="Zafar N."/>
            <person name="Zhou L."/>
            <person name="Radune D."/>
            <person name="Dimitrov G."/>
            <person name="Hance M."/>
            <person name="Tran K."/>
            <person name="Khouri H."/>
            <person name="Gill J."/>
            <person name="Utterback T.R."/>
            <person name="Feldblyum T.V."/>
            <person name="Wall J.D."/>
            <person name="Voordouw G."/>
            <person name="Fraser C.M."/>
        </authorList>
    </citation>
    <scope>NUCLEOTIDE SEQUENCE [LARGE SCALE GENOMIC DNA]</scope>
    <source>
        <strain evidence="2">ATCC 29579 / DSM 644 / NCIMB 8303 / VKM B-1760 / Hildenborough</strain>
    </source>
</reference>
<dbReference type="SMR" id="Q72BA1"/>
<dbReference type="EnsemblBacteria" id="AAS96212">
    <property type="protein sequence ID" value="AAS96212"/>
    <property type="gene ID" value="DVU_1735"/>
</dbReference>
<protein>
    <recommendedName>
        <fullName evidence="3">BrnT family toxin</fullName>
    </recommendedName>
</protein>
<dbReference type="EMBL" id="AE017285">
    <property type="protein sequence ID" value="AAS96212.1"/>
    <property type="molecule type" value="Genomic_DNA"/>
</dbReference>
<accession>Q72BA1</accession>
<evidence type="ECO:0008006" key="3">
    <source>
        <dbReference type="Google" id="ProtNLM"/>
    </source>
</evidence>
<proteinExistence type="predicted"/>
<evidence type="ECO:0000313" key="2">
    <source>
        <dbReference type="Proteomes" id="UP000002194"/>
    </source>
</evidence>
<dbReference type="AlphaFoldDB" id="Q72BA1"/>
<dbReference type="PATRIC" id="fig|882.5.peg.1597"/>
<dbReference type="HOGENOM" id="CLU_3167323_0_0_7"/>
<dbReference type="InterPro" id="IPR038573">
    <property type="entry name" value="BrnT_sf"/>
</dbReference>
<evidence type="ECO:0000313" key="1">
    <source>
        <dbReference type="EMBL" id="AAS96212.1"/>
    </source>
</evidence>
<name>Q72BA1_NITV2</name>